<dbReference type="OMA" id="ACCSPVR"/>
<evidence type="ECO:0000313" key="5">
    <source>
        <dbReference type="EMBL" id="EFO83628.1"/>
    </source>
</evidence>
<feature type="domain" description="PNPLA" evidence="4">
    <location>
        <begin position="13"/>
        <end position="180"/>
    </location>
</feature>
<feature type="region of interest" description="Disordered" evidence="3">
    <location>
        <begin position="707"/>
        <end position="802"/>
    </location>
</feature>
<dbReference type="FunCoup" id="E3LWY2">
    <property type="interactions" value="606"/>
</dbReference>
<dbReference type="PANTHER" id="PTHR12406">
    <property type="entry name" value="CALCIUM-INDEPENDENT PHOSPHOLIPASE A2 IPLA2 -RELATED"/>
    <property type="match status" value="1"/>
</dbReference>
<evidence type="ECO:0000256" key="2">
    <source>
        <dbReference type="PROSITE-ProRule" id="PRU01161"/>
    </source>
</evidence>
<dbReference type="SUPFAM" id="SSF52151">
    <property type="entry name" value="FabD/lysophospholipase-like"/>
    <property type="match status" value="1"/>
</dbReference>
<keyword evidence="2" id="KW-0442">Lipid degradation</keyword>
<dbReference type="GO" id="GO:0005737">
    <property type="term" value="C:cytoplasm"/>
    <property type="evidence" value="ECO:0007669"/>
    <property type="project" value="TreeGrafter"/>
</dbReference>
<feature type="active site" description="Proton acceptor" evidence="2">
    <location>
        <position position="167"/>
    </location>
</feature>
<dbReference type="GO" id="GO:0019433">
    <property type="term" value="P:triglyceride catabolic process"/>
    <property type="evidence" value="ECO:0007669"/>
    <property type="project" value="TreeGrafter"/>
</dbReference>
<dbReference type="HOGENOM" id="CLU_018371_6_0_1"/>
<feature type="compositionally biased region" description="Polar residues" evidence="3">
    <location>
        <begin position="746"/>
        <end position="760"/>
    </location>
</feature>
<dbReference type="EMBL" id="DS268417">
    <property type="protein sequence ID" value="EFO83628.1"/>
    <property type="molecule type" value="Genomic_DNA"/>
</dbReference>
<dbReference type="eggNOG" id="KOG3773">
    <property type="taxonomic scope" value="Eukaryota"/>
</dbReference>
<feature type="short sequence motif" description="DGA/G" evidence="2">
    <location>
        <begin position="167"/>
        <end position="169"/>
    </location>
</feature>
<dbReference type="GO" id="GO:0055088">
    <property type="term" value="P:lipid homeostasis"/>
    <property type="evidence" value="ECO:0007669"/>
    <property type="project" value="TreeGrafter"/>
</dbReference>
<feature type="active site" description="Nucleophile" evidence="2">
    <location>
        <position position="48"/>
    </location>
</feature>
<dbReference type="Proteomes" id="UP000008281">
    <property type="component" value="Unassembled WGS sequence"/>
</dbReference>
<feature type="compositionally biased region" description="Basic and acidic residues" evidence="3">
    <location>
        <begin position="719"/>
        <end position="741"/>
    </location>
</feature>
<dbReference type="FunFam" id="3.40.1090.10:FF:000050">
    <property type="entry name" value="Patanin-like phospholipase domain-containing protein"/>
    <property type="match status" value="1"/>
</dbReference>
<dbReference type="GO" id="GO:0005811">
    <property type="term" value="C:lipid droplet"/>
    <property type="evidence" value="ECO:0007669"/>
    <property type="project" value="EnsemblMetazoa"/>
</dbReference>
<dbReference type="PANTHER" id="PTHR12406:SF41">
    <property type="entry name" value="BRUMMER, ISOFORM B-RELATED"/>
    <property type="match status" value="1"/>
</dbReference>
<dbReference type="InterPro" id="IPR033562">
    <property type="entry name" value="PLPL"/>
</dbReference>
<evidence type="ECO:0000259" key="4">
    <source>
        <dbReference type="PROSITE" id="PS51635"/>
    </source>
</evidence>
<organism evidence="6">
    <name type="scientific">Caenorhabditis remanei</name>
    <name type="common">Caenorhabditis vulgaris</name>
    <dbReference type="NCBI Taxonomy" id="31234"/>
    <lineage>
        <taxon>Eukaryota</taxon>
        <taxon>Metazoa</taxon>
        <taxon>Ecdysozoa</taxon>
        <taxon>Nematoda</taxon>
        <taxon>Chromadorea</taxon>
        <taxon>Rhabditida</taxon>
        <taxon>Rhabditina</taxon>
        <taxon>Rhabditomorpha</taxon>
        <taxon>Rhabditoidea</taxon>
        <taxon>Rhabditidae</taxon>
        <taxon>Peloderinae</taxon>
        <taxon>Caenorhabditis</taxon>
    </lineage>
</organism>
<evidence type="ECO:0000313" key="6">
    <source>
        <dbReference type="Proteomes" id="UP000008281"/>
    </source>
</evidence>
<accession>E3LWY2</accession>
<evidence type="ECO:0000256" key="1">
    <source>
        <dbReference type="ARBA" id="ARBA00023098"/>
    </source>
</evidence>
<dbReference type="OrthoDB" id="197155at2759"/>
<name>E3LWY2_CAERE</name>
<comment type="caution">
    <text evidence="2">Lacks conserved residue(s) required for the propagation of feature annotation.</text>
</comment>
<keyword evidence="6" id="KW-1185">Reference proteome</keyword>
<dbReference type="Pfam" id="PF01734">
    <property type="entry name" value="Patatin"/>
    <property type="match status" value="1"/>
</dbReference>
<dbReference type="CDD" id="cd07204">
    <property type="entry name" value="Pat_PNPLA_like"/>
    <property type="match status" value="1"/>
</dbReference>
<dbReference type="InParanoid" id="E3LWY2"/>
<dbReference type="GO" id="GO:0016020">
    <property type="term" value="C:membrane"/>
    <property type="evidence" value="ECO:0007669"/>
    <property type="project" value="TreeGrafter"/>
</dbReference>
<dbReference type="InterPro" id="IPR016035">
    <property type="entry name" value="Acyl_Trfase/lysoPLipase"/>
</dbReference>
<feature type="short sequence motif" description="GXSXG" evidence="2">
    <location>
        <begin position="46"/>
        <end position="50"/>
    </location>
</feature>
<dbReference type="STRING" id="31234.E3LWY2"/>
<gene>
    <name evidence="5" type="ORF">CRE_03171</name>
</gene>
<proteinExistence type="predicted"/>
<protein>
    <recommendedName>
        <fullName evidence="4">PNPLA domain-containing protein</fullName>
    </recommendedName>
</protein>
<dbReference type="InterPro" id="IPR002641">
    <property type="entry name" value="PNPLA_dom"/>
</dbReference>
<reference evidence="5" key="1">
    <citation type="submission" date="2007-07" db="EMBL/GenBank/DDBJ databases">
        <title>PCAP assembly of the Caenorhabditis remanei genome.</title>
        <authorList>
            <consortium name="The Caenorhabditis remanei Sequencing Consortium"/>
            <person name="Wilson R.K."/>
        </authorList>
    </citation>
    <scope>NUCLEOTIDE SEQUENCE [LARGE SCALE GENOMIC DNA]</scope>
    <source>
        <strain evidence="5">PB4641</strain>
    </source>
</reference>
<dbReference type="AlphaFoldDB" id="E3LWY2"/>
<evidence type="ECO:0000256" key="3">
    <source>
        <dbReference type="SAM" id="MobiDB-lite"/>
    </source>
</evidence>
<dbReference type="PROSITE" id="PS51635">
    <property type="entry name" value="PNPLA"/>
    <property type="match status" value="1"/>
</dbReference>
<sequence length="802" mass="89185">MTLVNSRPELMNLSFSGCGFLCVYHAGVAAAIKEYAPQLLQNKILGASAGSIVACGLITNVCISHATSTILKVVSQARARTFGPLHPEFNLLGIVREELEHILPPNAYEMCTGRLVISLTRWSDHENVIIEDYDSNADLIDAIMCSCFIPLYCGITPPKFRGVQYIDGGVSDNQPIYDEHTVTVSPFSGESDICPPDWDSGSMLGVDFNGTSIRFTARNMFRLMACLWPRSTDDLSKMCLQGFGDALRFLTKYGMAPCIRCLTIQTSDANAVAVGGRVSSECFSENDDTKKAVSAMPNTMNRIRKRASTNALNRYYICIGKPRKTFSCPSFRTRGESECETCGDSDIPLEEVNIQSFFPSIMKKRKFEELICCNLSILVFLAFEDAVAAEKSIFQYVMSFRLVRYATTAMGISKFPLDMAVAFVKKLVNSPADLAILTAFFGRVHQYLDMVSPPQWIRLKLRSLADFILGEVEKQKSRYTNFSCLVAVSETDNFGSVLASSTMDKDEHKEIEMSEDAEKEMRLLRERDRRRKILKKAGKITPNNSESSLPTDVYDVDSFEHVVDFTRSHDALYEFHYLDENKVMRTFGLFTDHHPQPTASPSHHHHTRSLGCPSRLVHVPEEDEDVASAVSAPAVIFHGGEVVAAEFEESDDKDSGLSGIDTTKVGEPSPRFVSYYLQLLFSVSFLRSNCCSGCSKRDACCSPVRDFDDQATSSMPESTLRRGDNRRGSQRRYIRDTLESRKAKKSSTVSPSVQATSSDSEGVDGTEKLFVPSRKAWRASSDFDNKDSGTSSHNKHTDTTTA</sequence>
<dbReference type="Gene3D" id="3.40.1090.10">
    <property type="entry name" value="Cytosolic phospholipase A2 catalytic domain"/>
    <property type="match status" value="1"/>
</dbReference>
<keyword evidence="2" id="KW-0378">Hydrolase</keyword>
<dbReference type="GO" id="GO:0004806">
    <property type="term" value="F:triacylglycerol lipase activity"/>
    <property type="evidence" value="ECO:0007669"/>
    <property type="project" value="TreeGrafter"/>
</dbReference>
<keyword evidence="1 2" id="KW-0443">Lipid metabolism</keyword>